<keyword evidence="1" id="KW-0175">Coiled coil</keyword>
<evidence type="ECO:0000256" key="3">
    <source>
        <dbReference type="SAM" id="SignalP"/>
    </source>
</evidence>
<protein>
    <submittedName>
        <fullName evidence="4">Uncharacterized protein</fullName>
    </submittedName>
</protein>
<keyword evidence="2" id="KW-0472">Membrane</keyword>
<keyword evidence="3" id="KW-0732">Signal</keyword>
<comment type="caution">
    <text evidence="4">The sequence shown here is derived from an EMBL/GenBank/DDBJ whole genome shotgun (WGS) entry which is preliminary data.</text>
</comment>
<feature type="signal peptide" evidence="3">
    <location>
        <begin position="1"/>
        <end position="27"/>
    </location>
</feature>
<accession>A0ABW2RLR1</accession>
<proteinExistence type="predicted"/>
<sequence>MRGWCRMSVITGLCCFLLLLLIGTGYAEENPNATSQAPKSLEELSKQLTSLEEQNEVYQALQEEIKNYREYLQGEMSAFREGVQKEREELKNTFTIFISLITLMFTVGGVILYFTLGQSRNDIDKRLDEIRTWKENQLKQALREAEKDFSQRIGQIHQQAEDQFKGLVSQEVADIKQRITALHQMINNEMVFTSTRILVIATEDEITRMQQHEFKTIRDRGITQVHFMTFDQAQLERKLNAEECDILIYRYLNRDETPFAAPIADLLRTGKHEIPFIVYNYQGSFLDQSEKQQVETYLWSIMANYPVSLVGHLFSLAYAFNQHKRK</sequence>
<evidence type="ECO:0000313" key="5">
    <source>
        <dbReference type="Proteomes" id="UP001596500"/>
    </source>
</evidence>
<organism evidence="4 5">
    <name type="scientific">Laceyella putida</name>
    <dbReference type="NCBI Taxonomy" id="110101"/>
    <lineage>
        <taxon>Bacteria</taxon>
        <taxon>Bacillati</taxon>
        <taxon>Bacillota</taxon>
        <taxon>Bacilli</taxon>
        <taxon>Bacillales</taxon>
        <taxon>Thermoactinomycetaceae</taxon>
        <taxon>Laceyella</taxon>
    </lineage>
</organism>
<evidence type="ECO:0000256" key="2">
    <source>
        <dbReference type="SAM" id="Phobius"/>
    </source>
</evidence>
<feature type="coiled-coil region" evidence="1">
    <location>
        <begin position="41"/>
        <end position="71"/>
    </location>
</feature>
<gene>
    <name evidence="4" type="ORF">ACFQNG_12810</name>
</gene>
<reference evidence="5" key="1">
    <citation type="journal article" date="2019" name="Int. J. Syst. Evol. Microbiol.">
        <title>The Global Catalogue of Microorganisms (GCM) 10K type strain sequencing project: providing services to taxonomists for standard genome sequencing and annotation.</title>
        <authorList>
            <consortium name="The Broad Institute Genomics Platform"/>
            <consortium name="The Broad Institute Genome Sequencing Center for Infectious Disease"/>
            <person name="Wu L."/>
            <person name="Ma J."/>
        </authorList>
    </citation>
    <scope>NUCLEOTIDE SEQUENCE [LARGE SCALE GENOMIC DNA]</scope>
    <source>
        <strain evidence="5">CGMCC 1.12942</strain>
    </source>
</reference>
<dbReference type="Proteomes" id="UP001596500">
    <property type="component" value="Unassembled WGS sequence"/>
</dbReference>
<name>A0ABW2RLR1_9BACL</name>
<feature type="transmembrane region" description="Helical" evidence="2">
    <location>
        <begin position="297"/>
        <end position="320"/>
    </location>
</feature>
<keyword evidence="2" id="KW-1133">Transmembrane helix</keyword>
<feature type="chain" id="PRO_5045103585" evidence="3">
    <location>
        <begin position="28"/>
        <end position="326"/>
    </location>
</feature>
<dbReference type="EMBL" id="JBHTBW010000043">
    <property type="protein sequence ID" value="MFC7441973.1"/>
    <property type="molecule type" value="Genomic_DNA"/>
</dbReference>
<evidence type="ECO:0000256" key="1">
    <source>
        <dbReference type="SAM" id="Coils"/>
    </source>
</evidence>
<keyword evidence="2" id="KW-0812">Transmembrane</keyword>
<keyword evidence="5" id="KW-1185">Reference proteome</keyword>
<dbReference type="RefSeq" id="WP_379865543.1">
    <property type="nucleotide sequence ID" value="NZ_JBHTBW010000043.1"/>
</dbReference>
<evidence type="ECO:0000313" key="4">
    <source>
        <dbReference type="EMBL" id="MFC7441973.1"/>
    </source>
</evidence>
<feature type="transmembrane region" description="Helical" evidence="2">
    <location>
        <begin position="94"/>
        <end position="116"/>
    </location>
</feature>